<name>A0ABT6CDV6_9MICO</name>
<dbReference type="Gene3D" id="3.90.550.10">
    <property type="entry name" value="Spore Coat Polysaccharide Biosynthesis Protein SpsA, Chain A"/>
    <property type="match status" value="1"/>
</dbReference>
<dbReference type="InterPro" id="IPR001173">
    <property type="entry name" value="Glyco_trans_2-like"/>
</dbReference>
<evidence type="ECO:0000256" key="2">
    <source>
        <dbReference type="ARBA" id="ARBA00022676"/>
    </source>
</evidence>
<proteinExistence type="inferred from homology"/>
<dbReference type="InterPro" id="IPR029044">
    <property type="entry name" value="Nucleotide-diphossugar_trans"/>
</dbReference>
<comment type="caution">
    <text evidence="6">The sequence shown here is derived from an EMBL/GenBank/DDBJ whole genome shotgun (WGS) entry which is preliminary data.</text>
</comment>
<feature type="region of interest" description="Disordered" evidence="4">
    <location>
        <begin position="1"/>
        <end position="21"/>
    </location>
</feature>
<evidence type="ECO:0000256" key="1">
    <source>
        <dbReference type="ARBA" id="ARBA00006739"/>
    </source>
</evidence>
<dbReference type="PANTHER" id="PTHR43398:SF1">
    <property type="entry name" value="DOLICHOL-PHOSPHATE MANNOSYLTRANSFERASE SUBUNIT 1"/>
    <property type="match status" value="1"/>
</dbReference>
<gene>
    <name evidence="6" type="ORF">P4R38_18335</name>
</gene>
<feature type="domain" description="Glycosyltransferase 2-like" evidence="5">
    <location>
        <begin position="25"/>
        <end position="189"/>
    </location>
</feature>
<sequence length="265" mass="29067">MTASEERSEPSAPGPDHQPLDRVLVLLPTYNERENLPRIVERVRASAPEVDILVLDDSSPDGTGEVADRLAAADPQVSVMHRAGKEGLGAAYLAGFAEGLQRGYDALVEMDADGSHPAETLPALLAAAASADLVIGSRWVPGGSVVNWPWHREALSRGGNLYIRVLLGMPVKDATAGYRVYRASALRRIGLDDVVSAGYCFQTDLTWRAVRAGLRVVEVPIRFVEREIGDSKMDQNVVSESLRRITGWGAEYRWQQLRERAGRRR</sequence>
<dbReference type="CDD" id="cd06442">
    <property type="entry name" value="DPM1_like"/>
    <property type="match status" value="1"/>
</dbReference>
<dbReference type="InterPro" id="IPR039528">
    <property type="entry name" value="DPM1-like"/>
</dbReference>
<protein>
    <submittedName>
        <fullName evidence="6">Polyprenol monophosphomannose synthase</fullName>
    </submittedName>
</protein>
<evidence type="ECO:0000256" key="4">
    <source>
        <dbReference type="SAM" id="MobiDB-lite"/>
    </source>
</evidence>
<organism evidence="6 7">
    <name type="scientific">Luteipulveratus flavus</name>
    <dbReference type="NCBI Taxonomy" id="3031728"/>
    <lineage>
        <taxon>Bacteria</taxon>
        <taxon>Bacillati</taxon>
        <taxon>Actinomycetota</taxon>
        <taxon>Actinomycetes</taxon>
        <taxon>Micrococcales</taxon>
        <taxon>Dermacoccaceae</taxon>
        <taxon>Luteipulveratus</taxon>
    </lineage>
</organism>
<dbReference type="RefSeq" id="WP_277193424.1">
    <property type="nucleotide sequence ID" value="NZ_JAROAV010000052.1"/>
</dbReference>
<dbReference type="Proteomes" id="UP001528912">
    <property type="component" value="Unassembled WGS sequence"/>
</dbReference>
<evidence type="ECO:0000313" key="6">
    <source>
        <dbReference type="EMBL" id="MDF8266214.1"/>
    </source>
</evidence>
<keyword evidence="3" id="KW-0808">Transferase</keyword>
<accession>A0ABT6CDV6</accession>
<dbReference type="EMBL" id="JAROAV010000052">
    <property type="protein sequence ID" value="MDF8266214.1"/>
    <property type="molecule type" value="Genomic_DNA"/>
</dbReference>
<comment type="similarity">
    <text evidence="1">Belongs to the glycosyltransferase 2 family.</text>
</comment>
<reference evidence="6 7" key="1">
    <citation type="submission" date="2023-03" db="EMBL/GenBank/DDBJ databases">
        <title>YIM 133296 draft genome.</title>
        <authorList>
            <person name="Xiong L."/>
        </authorList>
    </citation>
    <scope>NUCLEOTIDE SEQUENCE [LARGE SCALE GENOMIC DNA]</scope>
    <source>
        <strain evidence="6 7">YIM 133296</strain>
    </source>
</reference>
<evidence type="ECO:0000313" key="7">
    <source>
        <dbReference type="Proteomes" id="UP001528912"/>
    </source>
</evidence>
<keyword evidence="2" id="KW-0328">Glycosyltransferase</keyword>
<dbReference type="SUPFAM" id="SSF53448">
    <property type="entry name" value="Nucleotide-diphospho-sugar transferases"/>
    <property type="match status" value="1"/>
</dbReference>
<dbReference type="PANTHER" id="PTHR43398">
    <property type="entry name" value="DOLICHOL-PHOSPHATE MANNOSYLTRANSFERASE SUBUNIT 1"/>
    <property type="match status" value="1"/>
</dbReference>
<keyword evidence="7" id="KW-1185">Reference proteome</keyword>
<dbReference type="Pfam" id="PF00535">
    <property type="entry name" value="Glycos_transf_2"/>
    <property type="match status" value="1"/>
</dbReference>
<evidence type="ECO:0000256" key="3">
    <source>
        <dbReference type="ARBA" id="ARBA00022679"/>
    </source>
</evidence>
<evidence type="ECO:0000259" key="5">
    <source>
        <dbReference type="Pfam" id="PF00535"/>
    </source>
</evidence>